<evidence type="ECO:0000313" key="1">
    <source>
        <dbReference type="EMBL" id="MBA0804876.1"/>
    </source>
</evidence>
<evidence type="ECO:0000313" key="2">
    <source>
        <dbReference type="Proteomes" id="UP000593560"/>
    </source>
</evidence>
<accession>A0A7J9H4U9</accession>
<comment type="caution">
    <text evidence="1">The sequence shown here is derived from an EMBL/GenBank/DDBJ whole genome shotgun (WGS) entry which is preliminary data.</text>
</comment>
<organism evidence="1 2">
    <name type="scientific">Gossypium harknessii</name>
    <dbReference type="NCBI Taxonomy" id="34285"/>
    <lineage>
        <taxon>Eukaryota</taxon>
        <taxon>Viridiplantae</taxon>
        <taxon>Streptophyta</taxon>
        <taxon>Embryophyta</taxon>
        <taxon>Tracheophyta</taxon>
        <taxon>Spermatophyta</taxon>
        <taxon>Magnoliopsida</taxon>
        <taxon>eudicotyledons</taxon>
        <taxon>Gunneridae</taxon>
        <taxon>Pentapetalae</taxon>
        <taxon>rosids</taxon>
        <taxon>malvids</taxon>
        <taxon>Malvales</taxon>
        <taxon>Malvaceae</taxon>
        <taxon>Malvoideae</taxon>
        <taxon>Gossypium</taxon>
    </lineage>
</organism>
<name>A0A7J9H4U9_9ROSI</name>
<gene>
    <name evidence="1" type="ORF">Gohar_004435</name>
</gene>
<dbReference type="AlphaFoldDB" id="A0A7J9H4U9"/>
<proteinExistence type="predicted"/>
<dbReference type="EMBL" id="JABFAD010000008">
    <property type="protein sequence ID" value="MBA0804876.1"/>
    <property type="molecule type" value="Genomic_DNA"/>
</dbReference>
<keyword evidence="2" id="KW-1185">Reference proteome</keyword>
<reference evidence="1 2" key="1">
    <citation type="journal article" date="2019" name="Genome Biol. Evol.">
        <title>Insights into the evolution of the New World diploid cottons (Gossypium, subgenus Houzingenia) based on genome sequencing.</title>
        <authorList>
            <person name="Grover C.E."/>
            <person name="Arick M.A. 2nd"/>
            <person name="Thrash A."/>
            <person name="Conover J.L."/>
            <person name="Sanders W.S."/>
            <person name="Peterson D.G."/>
            <person name="Frelichowski J.E."/>
            <person name="Scheffler J.A."/>
            <person name="Scheffler B.E."/>
            <person name="Wendel J.F."/>
        </authorList>
    </citation>
    <scope>NUCLEOTIDE SEQUENCE [LARGE SCALE GENOMIC DNA]</scope>
    <source>
        <strain evidence="1">0</strain>
        <tissue evidence="1">Leaf</tissue>
    </source>
</reference>
<sequence>MTKPSSYSTVTMVIYLIYSMSRWISTCSELWHNIGIRPIAVLLLKGRFGAHCRRVHNFTLLSDDPSRQSLF</sequence>
<dbReference type="Proteomes" id="UP000593560">
    <property type="component" value="Unassembled WGS sequence"/>
</dbReference>
<protein>
    <submittedName>
        <fullName evidence="1">Uncharacterized protein</fullName>
    </submittedName>
</protein>